<dbReference type="Gene3D" id="3.10.180.10">
    <property type="entry name" value="2,3-Dihydroxybiphenyl 1,2-Dioxygenase, domain 1"/>
    <property type="match status" value="1"/>
</dbReference>
<reference evidence="1 2" key="1">
    <citation type="submission" date="2019-03" db="EMBL/GenBank/DDBJ databases">
        <title>Genomic Encyclopedia of Type Strains, Phase IV (KMG-IV): sequencing the most valuable type-strain genomes for metagenomic binning, comparative biology and taxonomic classification.</title>
        <authorList>
            <person name="Goeker M."/>
        </authorList>
    </citation>
    <scope>NUCLEOTIDE SEQUENCE [LARGE SCALE GENOMIC DNA]</scope>
    <source>
        <strain evidence="1 2">DSM 100059</strain>
    </source>
</reference>
<evidence type="ECO:0000313" key="2">
    <source>
        <dbReference type="Proteomes" id="UP000294498"/>
    </source>
</evidence>
<keyword evidence="2" id="KW-1185">Reference proteome</keyword>
<dbReference type="InterPro" id="IPR029068">
    <property type="entry name" value="Glyas_Bleomycin-R_OHBP_Dase"/>
</dbReference>
<protein>
    <recommendedName>
        <fullName evidence="3">Glyoxalase/bleomycin resistance protein/dioxygenase superfamily protein</fullName>
    </recommendedName>
</protein>
<evidence type="ECO:0008006" key="3">
    <source>
        <dbReference type="Google" id="ProtNLM"/>
    </source>
</evidence>
<sequence length="121" mass="14133">MNFTKLVPNVFYTDITMGLRLFIDCLGFSIGHDELNTDHPFCAIEKNGLSLLLFQNQEYAEKDRPEFRLVTNDIEEVYKKVSSTHPEFLHPNLKEITLRPWGAREFALKDDSNVCIIIQQW</sequence>
<dbReference type="RefSeq" id="WP_133994774.1">
    <property type="nucleotide sequence ID" value="NZ_SODV01000001.1"/>
</dbReference>
<proteinExistence type="predicted"/>
<name>A0A4R8DY60_9BACT</name>
<dbReference type="SUPFAM" id="SSF54593">
    <property type="entry name" value="Glyoxalase/Bleomycin resistance protein/Dihydroxybiphenyl dioxygenase"/>
    <property type="match status" value="1"/>
</dbReference>
<dbReference type="EMBL" id="SODV01000001">
    <property type="protein sequence ID" value="TDX02151.1"/>
    <property type="molecule type" value="Genomic_DNA"/>
</dbReference>
<dbReference type="AlphaFoldDB" id="A0A4R8DY60"/>
<gene>
    <name evidence="1" type="ORF">EDB95_3201</name>
</gene>
<comment type="caution">
    <text evidence="1">The sequence shown here is derived from an EMBL/GenBank/DDBJ whole genome shotgun (WGS) entry which is preliminary data.</text>
</comment>
<organism evidence="1 2">
    <name type="scientific">Dinghuibacter silviterrae</name>
    <dbReference type="NCBI Taxonomy" id="1539049"/>
    <lineage>
        <taxon>Bacteria</taxon>
        <taxon>Pseudomonadati</taxon>
        <taxon>Bacteroidota</taxon>
        <taxon>Chitinophagia</taxon>
        <taxon>Chitinophagales</taxon>
        <taxon>Chitinophagaceae</taxon>
        <taxon>Dinghuibacter</taxon>
    </lineage>
</organism>
<accession>A0A4R8DY60</accession>
<dbReference type="OrthoDB" id="66829at2"/>
<evidence type="ECO:0000313" key="1">
    <source>
        <dbReference type="EMBL" id="TDX02151.1"/>
    </source>
</evidence>
<dbReference type="Proteomes" id="UP000294498">
    <property type="component" value="Unassembled WGS sequence"/>
</dbReference>